<evidence type="ECO:0000256" key="1">
    <source>
        <dbReference type="SAM" id="Coils"/>
    </source>
</evidence>
<evidence type="ECO:0000259" key="3">
    <source>
        <dbReference type="SMART" id="SM00589"/>
    </source>
</evidence>
<feature type="region of interest" description="Disordered" evidence="2">
    <location>
        <begin position="749"/>
        <end position="769"/>
    </location>
</feature>
<dbReference type="eggNOG" id="KOG0017">
    <property type="taxonomic scope" value="Eukaryota"/>
</dbReference>
<protein>
    <submittedName>
        <fullName evidence="4">Zinc finger protein RFP</fullName>
    </submittedName>
</protein>
<evidence type="ECO:0000313" key="5">
    <source>
        <dbReference type="Proteomes" id="UP000031443"/>
    </source>
</evidence>
<dbReference type="SUPFAM" id="SSF49899">
    <property type="entry name" value="Concanavalin A-like lectins/glucanases"/>
    <property type="match status" value="1"/>
</dbReference>
<reference evidence="5" key="1">
    <citation type="journal article" date="2013" name="Nat. Genet.">
        <title>The draft genomes of soft-shell turtle and green sea turtle yield insights into the development and evolution of the turtle-specific body plan.</title>
        <authorList>
            <person name="Wang Z."/>
            <person name="Pascual-Anaya J."/>
            <person name="Zadissa A."/>
            <person name="Li W."/>
            <person name="Niimura Y."/>
            <person name="Huang Z."/>
            <person name="Li C."/>
            <person name="White S."/>
            <person name="Xiong Z."/>
            <person name="Fang D."/>
            <person name="Wang B."/>
            <person name="Ming Y."/>
            <person name="Chen Y."/>
            <person name="Zheng Y."/>
            <person name="Kuraku S."/>
            <person name="Pignatelli M."/>
            <person name="Herrero J."/>
            <person name="Beal K."/>
            <person name="Nozawa M."/>
            <person name="Li Q."/>
            <person name="Wang J."/>
            <person name="Zhang H."/>
            <person name="Yu L."/>
            <person name="Shigenobu S."/>
            <person name="Wang J."/>
            <person name="Liu J."/>
            <person name="Flicek P."/>
            <person name="Searle S."/>
            <person name="Wang J."/>
            <person name="Kuratani S."/>
            <person name="Yin Y."/>
            <person name="Aken B."/>
            <person name="Zhang G."/>
            <person name="Irie N."/>
        </authorList>
    </citation>
    <scope>NUCLEOTIDE SEQUENCE [LARGE SCALE GENOMIC DNA]</scope>
</reference>
<organism evidence="4 5">
    <name type="scientific">Chelonia mydas</name>
    <name type="common">Green sea-turtle</name>
    <name type="synonym">Chelonia agassizi</name>
    <dbReference type="NCBI Taxonomy" id="8469"/>
    <lineage>
        <taxon>Eukaryota</taxon>
        <taxon>Metazoa</taxon>
        <taxon>Chordata</taxon>
        <taxon>Craniata</taxon>
        <taxon>Vertebrata</taxon>
        <taxon>Euteleostomi</taxon>
        <taxon>Archelosauria</taxon>
        <taxon>Testudinata</taxon>
        <taxon>Testudines</taxon>
        <taxon>Cryptodira</taxon>
        <taxon>Durocryptodira</taxon>
        <taxon>Americhelydia</taxon>
        <taxon>Chelonioidea</taxon>
        <taxon>Cheloniidae</taxon>
        <taxon>Chelonia</taxon>
    </lineage>
</organism>
<name>M7AZQ7_CHEMY</name>
<dbReference type="InterPro" id="IPR043136">
    <property type="entry name" value="B30.2/SPRY_sf"/>
</dbReference>
<feature type="compositionally biased region" description="Basic and acidic residues" evidence="2">
    <location>
        <begin position="9"/>
        <end position="21"/>
    </location>
</feature>
<dbReference type="InterPro" id="IPR013320">
    <property type="entry name" value="ConA-like_dom_sf"/>
</dbReference>
<dbReference type="PRINTS" id="PR01407">
    <property type="entry name" value="BUTYPHLNCDUF"/>
</dbReference>
<dbReference type="EMBL" id="KB547018">
    <property type="protein sequence ID" value="EMP31051.1"/>
    <property type="molecule type" value="Genomic_DNA"/>
</dbReference>
<dbReference type="InterPro" id="IPR048465">
    <property type="entry name" value="Maestro-like_HEAT"/>
</dbReference>
<dbReference type="Pfam" id="PF23227">
    <property type="entry name" value="HEAT_MROH2B_C"/>
    <property type="match status" value="2"/>
</dbReference>
<evidence type="ECO:0000313" key="4">
    <source>
        <dbReference type="EMBL" id="EMP31051.1"/>
    </source>
</evidence>
<dbReference type="SUPFAM" id="SSF48371">
    <property type="entry name" value="ARM repeat"/>
    <property type="match status" value="1"/>
</dbReference>
<dbReference type="eggNOG" id="KOG2032">
    <property type="taxonomic scope" value="Eukaryota"/>
</dbReference>
<dbReference type="AlphaFoldDB" id="M7AZQ7"/>
<dbReference type="Pfam" id="PF13765">
    <property type="entry name" value="PRY"/>
    <property type="match status" value="1"/>
</dbReference>
<dbReference type="Proteomes" id="UP000031443">
    <property type="component" value="Unassembled WGS sequence"/>
</dbReference>
<sequence>MGNVSGRGCETDPRKRDHDQGRQPLAPSPSGFRELQLTSSDAYCGNNSNKLGKIQAHLETLQEEREKLLGFKVTGVRKTREYLIQTQAERQKIVSEFQQLRQFLEEQERLLLARLEKLDRKVVKIQNDNVSKLSEEISHLSELISELEGKGQKPASEFLQDFRSTLSRYEKGKFQQPVEISPELEKRLSDFSQENIVLMETVRKFKVTVTLDPDTAHPQLILSEDRKSVRWGYTRQDLPDNPERFDTELCVLGFGEKLIGEKSPTRTLGEHPSSAPLHALLMTAVQGLTTPTLQRFRAAEEELRAIVSLHGDKMERVGDVVGGILIWLDNVCDPRARKAALRATALLARSHPQDVVLTCVAHTLSSHSTSVEAVKTLFSMPGSWKEFASLQFQQGWDTIASRYYYLQGVGLIASPATGEELSLPLENHKGLSVPCSTAMIEFENPQLPAVFREALTIVQSEREEEQRTIAMAFCIEAGVVQHALQAVTPDSNELPSSFLQVQLLRSQLPVIVARFCDRDGGCVKEAMQKAGDIIYLFNREGLGSISQDIAVSLRPFIDDERGSVRSAVISLLGNVVSRVQDPDKPLVQQEIIHCLLPLLLHLADQVESMTLMQNNKSHIPRFLFQALEYLESSQTTIRHSAALFIGKTIRHYCYLLSETVNEDGISRLYEAFQEVPLKSDMVVHQMVHPQYIKQVVTEAWKSCVGFCIRLRNWDQHRRPLCPAMTSGGQQEPTEPTTDPISCEMAKQLLHGKEETEEAEQRVPGCPSPT</sequence>
<keyword evidence="1" id="KW-0175">Coiled coil</keyword>
<gene>
    <name evidence="4" type="ORF">UY3_11811</name>
</gene>
<dbReference type="PANTHER" id="PTHR24103">
    <property type="entry name" value="E3 UBIQUITIN-PROTEIN LIGASE TRIM"/>
    <property type="match status" value="1"/>
</dbReference>
<dbReference type="InterPro" id="IPR011989">
    <property type="entry name" value="ARM-like"/>
</dbReference>
<dbReference type="InterPro" id="IPR050143">
    <property type="entry name" value="TRIM/RBCC"/>
</dbReference>
<dbReference type="Gene3D" id="1.25.10.10">
    <property type="entry name" value="Leucine-rich Repeat Variant"/>
    <property type="match status" value="1"/>
</dbReference>
<dbReference type="InterPro" id="IPR016024">
    <property type="entry name" value="ARM-type_fold"/>
</dbReference>
<feature type="domain" description="SPRY-associated" evidence="3">
    <location>
        <begin position="206"/>
        <end position="259"/>
    </location>
</feature>
<feature type="region of interest" description="Disordered" evidence="2">
    <location>
        <begin position="1"/>
        <end position="31"/>
    </location>
</feature>
<evidence type="ECO:0000256" key="2">
    <source>
        <dbReference type="SAM" id="MobiDB-lite"/>
    </source>
</evidence>
<accession>M7AZQ7</accession>
<dbReference type="InterPro" id="IPR006574">
    <property type="entry name" value="PRY"/>
</dbReference>
<dbReference type="InterPro" id="IPR003879">
    <property type="entry name" value="Butyrophylin_SPRY"/>
</dbReference>
<dbReference type="SMART" id="SM00589">
    <property type="entry name" value="PRY"/>
    <property type="match status" value="1"/>
</dbReference>
<dbReference type="Gene3D" id="2.60.120.920">
    <property type="match status" value="1"/>
</dbReference>
<proteinExistence type="predicted"/>
<dbReference type="eggNOG" id="KOG2177">
    <property type="taxonomic scope" value="Eukaryota"/>
</dbReference>
<keyword evidence="5" id="KW-1185">Reference proteome</keyword>
<dbReference type="Pfam" id="PF21047">
    <property type="entry name" value="HEAT_Maestro"/>
    <property type="match status" value="1"/>
</dbReference>
<feature type="coiled-coil region" evidence="1">
    <location>
        <begin position="101"/>
        <end position="150"/>
    </location>
</feature>
<dbReference type="InterPro" id="IPR055406">
    <property type="entry name" value="HEAT_Maestro"/>
</dbReference>